<dbReference type="Gene3D" id="3.30.565.10">
    <property type="entry name" value="Histidine kinase-like ATPase, C-terminal domain"/>
    <property type="match status" value="2"/>
</dbReference>
<dbReference type="EMBL" id="MOBQ01000022">
    <property type="protein sequence ID" value="RON44215.1"/>
    <property type="molecule type" value="Genomic_DNA"/>
</dbReference>
<keyword evidence="5 8" id="KW-0812">Transmembrane</keyword>
<dbReference type="CDD" id="cd00082">
    <property type="entry name" value="HisKA"/>
    <property type="match status" value="1"/>
</dbReference>
<reference evidence="10 11" key="1">
    <citation type="submission" date="2016-10" db="EMBL/GenBank/DDBJ databases">
        <title>Comparative genome analysis of multiple Pseudomonas spp. focuses on biocontrol and plant growth promoting traits.</title>
        <authorList>
            <person name="Tao X.-Y."/>
            <person name="Taylor C.G."/>
        </authorList>
    </citation>
    <scope>NUCLEOTIDE SEQUENCE [LARGE SCALE GENOMIC DNA]</scope>
    <source>
        <strain evidence="10 11">37A10</strain>
    </source>
</reference>
<dbReference type="PANTHER" id="PTHR45436">
    <property type="entry name" value="SENSOR HISTIDINE KINASE YKOH"/>
    <property type="match status" value="1"/>
</dbReference>
<evidence type="ECO:0000259" key="9">
    <source>
        <dbReference type="PROSITE" id="PS50109"/>
    </source>
</evidence>
<evidence type="ECO:0000256" key="1">
    <source>
        <dbReference type="ARBA" id="ARBA00000085"/>
    </source>
</evidence>
<evidence type="ECO:0000256" key="3">
    <source>
        <dbReference type="ARBA" id="ARBA00022553"/>
    </source>
</evidence>
<sequence length="439" mass="49923">MRKGLSLKWVISGSLLLVIAMVLIIYNQLLPAYTEHGLRYTDSEAMEEEAQLFARHYQQDPTTPPPDNDFVKSALSKEALPKNIRDLLETTPSMAFGAVQYFGDVDSYDDYAGTVVLIHPLYDGKTLYMYDTRHDYEKDGEVETPLSDAYLEHELSMVSLISLAVFIPALIIIALLAWWVVRPLGRLTQWSASLESASAPADQRPHFIFREFNLLADSLNHSVQQVKAASLREERLLRYASHELRTSLAVLKANVELLAVQAGGELPPPLQRIERSVLNMQRIAETLLWMSRESPEALPEEAFDMRQLLNELIQEHRYLIGKRKIELILHISDEPCRLPLTACRIVVGNFLRNALQYSDDGSFQITFDQLQLRIVNRIRTPQKHQESADFGYGLGLVLMRQLCAKLGWHIEVVSEKNRFTVILKLSAQTPQQLPDATDT</sequence>
<dbReference type="SMART" id="SM00388">
    <property type="entry name" value="HisKA"/>
    <property type="match status" value="1"/>
</dbReference>
<evidence type="ECO:0000256" key="8">
    <source>
        <dbReference type="SAM" id="Phobius"/>
    </source>
</evidence>
<dbReference type="InterPro" id="IPR005467">
    <property type="entry name" value="His_kinase_dom"/>
</dbReference>
<organism evidence="10 11">
    <name type="scientific">Pseudomonas frederiksbergensis</name>
    <dbReference type="NCBI Taxonomy" id="104087"/>
    <lineage>
        <taxon>Bacteria</taxon>
        <taxon>Pseudomonadati</taxon>
        <taxon>Pseudomonadota</taxon>
        <taxon>Gammaproteobacteria</taxon>
        <taxon>Pseudomonadales</taxon>
        <taxon>Pseudomonadaceae</taxon>
        <taxon>Pseudomonas</taxon>
    </lineage>
</organism>
<comment type="catalytic activity">
    <reaction evidence="1">
        <text>ATP + protein L-histidine = ADP + protein N-phospho-L-histidine.</text>
        <dbReference type="EC" id="2.7.13.3"/>
    </reaction>
</comment>
<dbReference type="EC" id="2.7.13.3" evidence="2"/>
<keyword evidence="6 10" id="KW-0418">Kinase</keyword>
<dbReference type="Pfam" id="PF00512">
    <property type="entry name" value="HisKA"/>
    <property type="match status" value="1"/>
</dbReference>
<dbReference type="RefSeq" id="WP_123511637.1">
    <property type="nucleotide sequence ID" value="NZ_MOBQ01000022.1"/>
</dbReference>
<comment type="caution">
    <text evidence="10">The sequence shown here is derived from an EMBL/GenBank/DDBJ whole genome shotgun (WGS) entry which is preliminary data.</text>
</comment>
<dbReference type="PANTHER" id="PTHR45436:SF5">
    <property type="entry name" value="SENSOR HISTIDINE KINASE TRCS"/>
    <property type="match status" value="1"/>
</dbReference>
<dbReference type="GO" id="GO:0005886">
    <property type="term" value="C:plasma membrane"/>
    <property type="evidence" value="ECO:0007669"/>
    <property type="project" value="TreeGrafter"/>
</dbReference>
<dbReference type="InterPro" id="IPR003661">
    <property type="entry name" value="HisK_dim/P_dom"/>
</dbReference>
<keyword evidence="4" id="KW-0808">Transferase</keyword>
<proteinExistence type="predicted"/>
<evidence type="ECO:0000256" key="4">
    <source>
        <dbReference type="ARBA" id="ARBA00022679"/>
    </source>
</evidence>
<protein>
    <recommendedName>
        <fullName evidence="2">histidine kinase</fullName>
        <ecNumber evidence="2">2.7.13.3</ecNumber>
    </recommendedName>
</protein>
<keyword evidence="7 8" id="KW-1133">Transmembrane helix</keyword>
<accession>A0A423K0U7</accession>
<dbReference type="Proteomes" id="UP000285349">
    <property type="component" value="Unassembled WGS sequence"/>
</dbReference>
<evidence type="ECO:0000313" key="11">
    <source>
        <dbReference type="Proteomes" id="UP000285349"/>
    </source>
</evidence>
<name>A0A423K0U7_9PSED</name>
<feature type="domain" description="Histidine kinase" evidence="9">
    <location>
        <begin position="239"/>
        <end position="429"/>
    </location>
</feature>
<keyword evidence="8" id="KW-0472">Membrane</keyword>
<evidence type="ECO:0000256" key="2">
    <source>
        <dbReference type="ARBA" id="ARBA00012438"/>
    </source>
</evidence>
<dbReference type="OrthoDB" id="9121563at2"/>
<dbReference type="SUPFAM" id="SSF47384">
    <property type="entry name" value="Homodimeric domain of signal transducing histidine kinase"/>
    <property type="match status" value="1"/>
</dbReference>
<dbReference type="Pfam" id="PF02518">
    <property type="entry name" value="HATPase_c"/>
    <property type="match status" value="1"/>
</dbReference>
<dbReference type="PROSITE" id="PS50109">
    <property type="entry name" value="HIS_KIN"/>
    <property type="match status" value="1"/>
</dbReference>
<keyword evidence="3" id="KW-0597">Phosphoprotein</keyword>
<dbReference type="GO" id="GO:0000155">
    <property type="term" value="F:phosphorelay sensor kinase activity"/>
    <property type="evidence" value="ECO:0007669"/>
    <property type="project" value="InterPro"/>
</dbReference>
<evidence type="ECO:0000256" key="6">
    <source>
        <dbReference type="ARBA" id="ARBA00022777"/>
    </source>
</evidence>
<evidence type="ECO:0000256" key="7">
    <source>
        <dbReference type="ARBA" id="ARBA00022989"/>
    </source>
</evidence>
<evidence type="ECO:0000313" key="10">
    <source>
        <dbReference type="EMBL" id="RON44215.1"/>
    </source>
</evidence>
<feature type="transmembrane region" description="Helical" evidence="8">
    <location>
        <begin position="155"/>
        <end position="181"/>
    </location>
</feature>
<dbReference type="InterPro" id="IPR036890">
    <property type="entry name" value="HATPase_C_sf"/>
</dbReference>
<dbReference type="InterPro" id="IPR003594">
    <property type="entry name" value="HATPase_dom"/>
</dbReference>
<feature type="transmembrane region" description="Helical" evidence="8">
    <location>
        <begin position="7"/>
        <end position="26"/>
    </location>
</feature>
<dbReference type="Gene3D" id="1.10.287.130">
    <property type="match status" value="1"/>
</dbReference>
<evidence type="ECO:0000256" key="5">
    <source>
        <dbReference type="ARBA" id="ARBA00022692"/>
    </source>
</evidence>
<dbReference type="AlphaFoldDB" id="A0A423K0U7"/>
<dbReference type="InterPro" id="IPR050428">
    <property type="entry name" value="TCS_sensor_his_kinase"/>
</dbReference>
<dbReference type="InterPro" id="IPR036097">
    <property type="entry name" value="HisK_dim/P_sf"/>
</dbReference>
<gene>
    <name evidence="10" type="ORF">BK666_17810</name>
</gene>
<dbReference type="SUPFAM" id="SSF55874">
    <property type="entry name" value="ATPase domain of HSP90 chaperone/DNA topoisomerase II/histidine kinase"/>
    <property type="match status" value="1"/>
</dbReference>